<sequence>MRLWLYSWLPRWCHSRFFTSIADEAWNHEAFGLKPDHDILSQGLVVNNYIYGKLIEGTVKVRGAPQLFTESGLVMDGVEEDVDVVVFATGYEAGLTFPSDALPRSGKSFLLYKMMVPPDNPNVAFLGLFDTSANMLQAFEMQARYMALVLSGKLRLPSKEEMNAEIQRRQNSITSSFIPTARHALMIDRVGYVDDLAETIGVRPNYLKLFFTDPKLYWTLMLSPLLNYQYRLQGPHSWKGAREAIFGYRDRIRAPLA</sequence>
<keyword evidence="4" id="KW-0560">Oxidoreductase</keyword>
<dbReference type="SUPFAM" id="SSF51905">
    <property type="entry name" value="FAD/NAD(P)-binding domain"/>
    <property type="match status" value="1"/>
</dbReference>
<evidence type="ECO:0000256" key="4">
    <source>
        <dbReference type="ARBA" id="ARBA00023002"/>
    </source>
</evidence>
<organism evidence="5">
    <name type="scientific">Amblyomma sculptum</name>
    <name type="common">Tick</name>
    <dbReference type="NCBI Taxonomy" id="1581419"/>
    <lineage>
        <taxon>Eukaryota</taxon>
        <taxon>Metazoa</taxon>
        <taxon>Ecdysozoa</taxon>
        <taxon>Arthropoda</taxon>
        <taxon>Chelicerata</taxon>
        <taxon>Arachnida</taxon>
        <taxon>Acari</taxon>
        <taxon>Parasitiformes</taxon>
        <taxon>Ixodida</taxon>
        <taxon>Ixodoidea</taxon>
        <taxon>Ixodidae</taxon>
        <taxon>Amblyomminae</taxon>
        <taxon>Amblyomma</taxon>
    </lineage>
</organism>
<dbReference type="GO" id="GO:0004499">
    <property type="term" value="F:N,N-dimethylaniline monooxygenase activity"/>
    <property type="evidence" value="ECO:0007669"/>
    <property type="project" value="InterPro"/>
</dbReference>
<keyword evidence="3" id="KW-0274">FAD</keyword>
<name>A0A1E1XVP7_AMBSC</name>
<dbReference type="InterPro" id="IPR020946">
    <property type="entry name" value="Flavin_mOase-like"/>
</dbReference>
<reference evidence="5" key="1">
    <citation type="submission" date="2016-09" db="EMBL/GenBank/DDBJ databases">
        <authorList>
            <person name="Capua I."/>
            <person name="De Benedictis P."/>
            <person name="Joannis T."/>
            <person name="Lombin L.H."/>
            <person name="Cattoli G."/>
        </authorList>
    </citation>
    <scope>NUCLEOTIDE SEQUENCE</scope>
</reference>
<dbReference type="InterPro" id="IPR050346">
    <property type="entry name" value="FMO-like"/>
</dbReference>
<evidence type="ECO:0000256" key="1">
    <source>
        <dbReference type="ARBA" id="ARBA00009183"/>
    </source>
</evidence>
<reference evidence="5" key="2">
    <citation type="journal article" date="2017" name="Front. Cell. Infect. Microbiol.">
        <title>Analysis of the Salivary Gland Transcriptome of Unfed and Partially Fed Amblyomma sculptum Ticks and Descriptive Proteome of the Saliva.</title>
        <authorList>
            <person name="Esteves E."/>
            <person name="Maruyama S.R."/>
            <person name="Kawahara R."/>
            <person name="Fujita A."/>
            <person name="Martins L.A."/>
            <person name="Righi A.A."/>
            <person name="Costa F.B."/>
            <person name="Palmisano G."/>
            <person name="Labruna M.B."/>
            <person name="Sa-Nunes A."/>
            <person name="Ribeiro J.M.C."/>
            <person name="Fogaca A.C."/>
        </authorList>
    </citation>
    <scope>NUCLEOTIDE SEQUENCE</scope>
</reference>
<evidence type="ECO:0000256" key="3">
    <source>
        <dbReference type="ARBA" id="ARBA00022827"/>
    </source>
</evidence>
<dbReference type="GO" id="GO:0050660">
    <property type="term" value="F:flavin adenine dinucleotide binding"/>
    <property type="evidence" value="ECO:0007669"/>
    <property type="project" value="InterPro"/>
</dbReference>
<keyword evidence="5" id="KW-0503">Monooxygenase</keyword>
<protein>
    <submittedName>
        <fullName evidence="5">Putative flavin-containing monooxygenase</fullName>
    </submittedName>
</protein>
<keyword evidence="2" id="KW-0285">Flavoprotein</keyword>
<dbReference type="InterPro" id="IPR036188">
    <property type="entry name" value="FAD/NAD-bd_sf"/>
</dbReference>
<accession>A0A1E1XVP7</accession>
<feature type="non-terminal residue" evidence="5">
    <location>
        <position position="257"/>
    </location>
</feature>
<proteinExistence type="evidence at transcript level"/>
<dbReference type="GO" id="GO:0050661">
    <property type="term" value="F:NADP binding"/>
    <property type="evidence" value="ECO:0007669"/>
    <property type="project" value="InterPro"/>
</dbReference>
<dbReference type="AlphaFoldDB" id="A0A1E1XVP7"/>
<comment type="similarity">
    <text evidence="1">Belongs to the FMO family.</text>
</comment>
<dbReference type="Gene3D" id="3.50.50.60">
    <property type="entry name" value="FAD/NAD(P)-binding domain"/>
    <property type="match status" value="1"/>
</dbReference>
<evidence type="ECO:0000256" key="2">
    <source>
        <dbReference type="ARBA" id="ARBA00022630"/>
    </source>
</evidence>
<evidence type="ECO:0000313" key="5">
    <source>
        <dbReference type="EMBL" id="JAU03351.1"/>
    </source>
</evidence>
<dbReference type="EMBL" id="GFAA01000084">
    <property type="protein sequence ID" value="JAU03351.1"/>
    <property type="molecule type" value="mRNA"/>
</dbReference>
<dbReference type="PANTHER" id="PTHR23023">
    <property type="entry name" value="DIMETHYLANILINE MONOOXYGENASE"/>
    <property type="match status" value="1"/>
</dbReference>
<dbReference type="Pfam" id="PF00743">
    <property type="entry name" value="FMO-like"/>
    <property type="match status" value="1"/>
</dbReference>